<dbReference type="CDD" id="cd06421">
    <property type="entry name" value="CESA_CelA_like"/>
    <property type="match status" value="1"/>
</dbReference>
<evidence type="ECO:0000256" key="3">
    <source>
        <dbReference type="ARBA" id="ARBA00022519"/>
    </source>
</evidence>
<dbReference type="Proteomes" id="UP000194151">
    <property type="component" value="Chromosome"/>
</dbReference>
<evidence type="ECO:0000256" key="1">
    <source>
        <dbReference type="ARBA" id="ARBA00004429"/>
    </source>
</evidence>
<keyword evidence="8 11" id="KW-1133">Transmembrane helix</keyword>
<organism evidence="14 15">
    <name type="scientific">Bordetella genomosp. 8</name>
    <dbReference type="NCBI Taxonomy" id="1416806"/>
    <lineage>
        <taxon>Bacteria</taxon>
        <taxon>Pseudomonadati</taxon>
        <taxon>Pseudomonadota</taxon>
        <taxon>Betaproteobacteria</taxon>
        <taxon>Burkholderiales</taxon>
        <taxon>Alcaligenaceae</taxon>
        <taxon>Bordetella</taxon>
    </lineage>
</organism>
<dbReference type="InterPro" id="IPR029044">
    <property type="entry name" value="Nucleotide-diphossugar_trans"/>
</dbReference>
<evidence type="ECO:0000313" key="14">
    <source>
        <dbReference type="EMBL" id="ARP79412.1"/>
    </source>
</evidence>
<dbReference type="Gene3D" id="2.40.10.220">
    <property type="entry name" value="predicted glycosyltransferase like domains"/>
    <property type="match status" value="1"/>
</dbReference>
<comment type="catalytic activity">
    <reaction evidence="10 11">
        <text>[(1-&gt;4)-beta-D-glucosyl](n) + UDP-alpha-D-glucose = [(1-&gt;4)-beta-D-glucosyl](n+1) + UDP + H(+)</text>
        <dbReference type="Rhea" id="RHEA:19929"/>
        <dbReference type="Rhea" id="RHEA-COMP:10033"/>
        <dbReference type="Rhea" id="RHEA-COMP:10034"/>
        <dbReference type="ChEBI" id="CHEBI:15378"/>
        <dbReference type="ChEBI" id="CHEBI:18246"/>
        <dbReference type="ChEBI" id="CHEBI:58223"/>
        <dbReference type="ChEBI" id="CHEBI:58885"/>
        <dbReference type="EC" id="2.4.1.12"/>
    </reaction>
</comment>
<dbReference type="UniPathway" id="UPA00694"/>
<sequence length="745" mass="82848">MKRDAQSFHYPPAGPAPGDRLLQRGVWTSLPLRVAIAIVAVLLVWLTVIIPLTLEQQLVFCVVTFLFALCVRRIRGQMAVLTLIVLSCTASLRYMYWRVTATLDFDNLTDTLFGWGLVLAECYALAVLLLGYLQTAWPLRRKPTPLPADMAMWPSVDIFIPTYNEPLNVVRQTVYTALTMDWPADKLRVYVLDDGRRAEFRDFCQEVGAGYITREDNRHAKAGNLNWALKQTQGEFVAIFDCDHVPTRSFLQLCMGWFLKDRKLAMLQTPHFFFSADPFEKNLRTGRAVPNEGELFYGLVQDGNDLWNAAFFCGSCAILRRAPLEEVGGVAVETVTEDAHTALKLSRAGYNTAFLGIPQAAGLATESLAAHIGQRIRWARGMAQIFRVDNPLVGKGLKFGQRLCYLNAMLHFFYGLPRIVFLTAPLAYLFFGAHVFQASALMITVYALPHLLHASITNSRIQGRFRHSFWNEVYESVLAWYIMRPVMLALVNPKLGKFNVTSKGGVIEQSYFDWTMARPYIVLLVLNIAGMIAGLAVLALGHGDADVRTTVCINLAWTVYNIIITSASVAVAAESRQLRNDPRVAARLPATIKLDTGKTIVCETSDFSQTGLGLVLPTGTNVPLHEKVRVSIFRGNEEGVFPATAVFSHAERVGVRFDALSVAQQVQLSQLTFARADTWASGWGNRKPDAPLAALREVTRIGMHGFALLLRHTFYEPFRQRRRAPAAMSAAAAAAQSPTGTARDR</sequence>
<feature type="transmembrane region" description="Helical" evidence="11">
    <location>
        <begin position="403"/>
        <end position="421"/>
    </location>
</feature>
<keyword evidence="11" id="KW-0973">c-di-GMP</keyword>
<reference evidence="14 15" key="1">
    <citation type="submission" date="2017-05" db="EMBL/GenBank/DDBJ databases">
        <title>Complete and WGS of Bordetella genogroups.</title>
        <authorList>
            <person name="Spilker T."/>
            <person name="LiPuma J."/>
        </authorList>
    </citation>
    <scope>NUCLEOTIDE SEQUENCE [LARGE SCALE GENOMIC DNA]</scope>
    <source>
        <strain evidence="14 15">AU19157</strain>
    </source>
</reference>
<feature type="transmembrane region" description="Helical" evidence="11">
    <location>
        <begin position="78"/>
        <end position="97"/>
    </location>
</feature>
<dbReference type="Gene3D" id="3.90.550.10">
    <property type="entry name" value="Spore Coat Polysaccharide Biosynthesis Protein SpsA, Chain A"/>
    <property type="match status" value="1"/>
</dbReference>
<keyword evidence="9 11" id="KW-0472">Membrane</keyword>
<dbReference type="GO" id="GO:0005886">
    <property type="term" value="C:plasma membrane"/>
    <property type="evidence" value="ECO:0007669"/>
    <property type="project" value="UniProtKB-SubCell"/>
</dbReference>
<feature type="domain" description="Glycosyltransferase 2-like" evidence="12">
    <location>
        <begin position="158"/>
        <end position="327"/>
    </location>
</feature>
<keyword evidence="5 11" id="KW-0808">Transferase</keyword>
<dbReference type="OrthoDB" id="9806824at2"/>
<evidence type="ECO:0000256" key="8">
    <source>
        <dbReference type="ARBA" id="ARBA00022989"/>
    </source>
</evidence>
<comment type="function">
    <text evidence="11">Catalytic subunit of cellulose synthase. It polymerizes uridine 5'-diphosphate glucose to cellulose.</text>
</comment>
<keyword evidence="7 11" id="KW-0135">Cellulose biosynthesis</keyword>
<keyword evidence="2 11" id="KW-1003">Cell membrane</keyword>
<dbReference type="EC" id="2.4.1.12" evidence="11"/>
<keyword evidence="3 11" id="KW-0997">Cell inner membrane</keyword>
<evidence type="ECO:0000256" key="10">
    <source>
        <dbReference type="ARBA" id="ARBA00048682"/>
    </source>
</evidence>
<dbReference type="GO" id="GO:0006011">
    <property type="term" value="P:UDP-alpha-D-glucose metabolic process"/>
    <property type="evidence" value="ECO:0007669"/>
    <property type="project" value="InterPro"/>
</dbReference>
<feature type="domain" description="PilZ" evidence="13">
    <location>
        <begin position="577"/>
        <end position="673"/>
    </location>
</feature>
<keyword evidence="15" id="KW-1185">Reference proteome</keyword>
<dbReference type="GO" id="GO:0016760">
    <property type="term" value="F:cellulose synthase (UDP-forming) activity"/>
    <property type="evidence" value="ECO:0007669"/>
    <property type="project" value="UniProtKB-EC"/>
</dbReference>
<dbReference type="InterPro" id="IPR005150">
    <property type="entry name" value="Cellulose_synth"/>
</dbReference>
<dbReference type="AlphaFoldDB" id="A0A1W6YED2"/>
<dbReference type="GO" id="GO:0035438">
    <property type="term" value="F:cyclic-di-GMP binding"/>
    <property type="evidence" value="ECO:0007669"/>
    <property type="project" value="InterPro"/>
</dbReference>
<dbReference type="Pfam" id="PF00535">
    <property type="entry name" value="Glycos_transf_2"/>
    <property type="match status" value="1"/>
</dbReference>
<evidence type="ECO:0000256" key="7">
    <source>
        <dbReference type="ARBA" id="ARBA00022916"/>
    </source>
</evidence>
<dbReference type="InterPro" id="IPR009875">
    <property type="entry name" value="PilZ_domain"/>
</dbReference>
<name>A0A1W6YED2_9BORD</name>
<evidence type="ECO:0000259" key="12">
    <source>
        <dbReference type="Pfam" id="PF00535"/>
    </source>
</evidence>
<feature type="transmembrane region" description="Helical" evidence="11">
    <location>
        <begin position="56"/>
        <end position="71"/>
    </location>
</feature>
<dbReference type="NCBIfam" id="TIGR03030">
    <property type="entry name" value="CelA"/>
    <property type="match status" value="1"/>
</dbReference>
<dbReference type="PANTHER" id="PTHR43867">
    <property type="entry name" value="CELLULOSE SYNTHASE CATALYTIC SUBUNIT A [UDP-FORMING]"/>
    <property type="match status" value="1"/>
</dbReference>
<feature type="transmembrane region" description="Helical" evidence="11">
    <location>
        <begin position="112"/>
        <end position="133"/>
    </location>
</feature>
<dbReference type="RefSeq" id="WP_086062648.1">
    <property type="nucleotide sequence ID" value="NZ_CP021108.1"/>
</dbReference>
<gene>
    <name evidence="14" type="ORF">CAL12_00290</name>
</gene>
<evidence type="ECO:0000259" key="13">
    <source>
        <dbReference type="Pfam" id="PF07238"/>
    </source>
</evidence>
<proteinExistence type="predicted"/>
<dbReference type="PRINTS" id="PR01439">
    <property type="entry name" value="CELLSNTHASEA"/>
</dbReference>
<dbReference type="SUPFAM" id="SSF141371">
    <property type="entry name" value="PilZ domain-like"/>
    <property type="match status" value="1"/>
</dbReference>
<accession>A0A1W6YED2</accession>
<comment type="pathway">
    <text evidence="11">Glycan metabolism; bacterial cellulose biosynthesis.</text>
</comment>
<dbReference type="Pfam" id="PF03552">
    <property type="entry name" value="Cellulose_synt"/>
    <property type="match status" value="1"/>
</dbReference>
<dbReference type="EMBL" id="CP021108">
    <property type="protein sequence ID" value="ARP79412.1"/>
    <property type="molecule type" value="Genomic_DNA"/>
</dbReference>
<evidence type="ECO:0000256" key="2">
    <source>
        <dbReference type="ARBA" id="ARBA00022475"/>
    </source>
</evidence>
<comment type="cofactor">
    <cofactor evidence="11">
        <name>Mg(2+)</name>
        <dbReference type="ChEBI" id="CHEBI:18420"/>
    </cofactor>
</comment>
<dbReference type="NCBIfam" id="NF008558">
    <property type="entry name" value="PRK11498.1"/>
    <property type="match status" value="1"/>
</dbReference>
<evidence type="ECO:0000256" key="9">
    <source>
        <dbReference type="ARBA" id="ARBA00023136"/>
    </source>
</evidence>
<feature type="transmembrane region" description="Helical" evidence="11">
    <location>
        <begin position="30"/>
        <end position="50"/>
    </location>
</feature>
<dbReference type="SUPFAM" id="SSF53448">
    <property type="entry name" value="Nucleotide-diphospho-sugar transferases"/>
    <property type="match status" value="1"/>
</dbReference>
<evidence type="ECO:0000313" key="15">
    <source>
        <dbReference type="Proteomes" id="UP000194151"/>
    </source>
</evidence>
<evidence type="ECO:0000256" key="5">
    <source>
        <dbReference type="ARBA" id="ARBA00022679"/>
    </source>
</evidence>
<dbReference type="GO" id="GO:0030244">
    <property type="term" value="P:cellulose biosynthetic process"/>
    <property type="evidence" value="ECO:0007669"/>
    <property type="project" value="UniProtKB-KW"/>
</dbReference>
<feature type="transmembrane region" description="Helical" evidence="11">
    <location>
        <begin position="520"/>
        <end position="540"/>
    </location>
</feature>
<keyword evidence="4 11" id="KW-0328">Glycosyltransferase</keyword>
<evidence type="ECO:0000256" key="4">
    <source>
        <dbReference type="ARBA" id="ARBA00022676"/>
    </source>
</evidence>
<protein>
    <recommendedName>
        <fullName evidence="11">Cellulose synthase catalytic subunit [UDP-forming]</fullName>
        <ecNumber evidence="11">2.4.1.12</ecNumber>
    </recommendedName>
</protein>
<dbReference type="PANTHER" id="PTHR43867:SF2">
    <property type="entry name" value="CELLULOSE SYNTHASE CATALYTIC SUBUNIT A [UDP-FORMING]"/>
    <property type="match status" value="1"/>
</dbReference>
<dbReference type="STRING" id="1416806.CAL12_00290"/>
<dbReference type="InterPro" id="IPR050321">
    <property type="entry name" value="Glycosyltr_2/OpgH_subfam"/>
</dbReference>
<dbReference type="KEGG" id="bgv:CAL12_00290"/>
<dbReference type="InterPro" id="IPR003919">
    <property type="entry name" value="Cell_synth_A"/>
</dbReference>
<evidence type="ECO:0000256" key="11">
    <source>
        <dbReference type="RuleBase" id="RU365020"/>
    </source>
</evidence>
<keyword evidence="6 11" id="KW-0812">Transmembrane</keyword>
<feature type="transmembrane region" description="Helical" evidence="11">
    <location>
        <begin position="427"/>
        <end position="452"/>
    </location>
</feature>
<dbReference type="Pfam" id="PF07238">
    <property type="entry name" value="PilZ"/>
    <property type="match status" value="1"/>
</dbReference>
<dbReference type="InterPro" id="IPR001173">
    <property type="entry name" value="Glyco_trans_2-like"/>
</dbReference>
<evidence type="ECO:0000256" key="6">
    <source>
        <dbReference type="ARBA" id="ARBA00022692"/>
    </source>
</evidence>
<comment type="subcellular location">
    <subcellularLocation>
        <location evidence="1">Cell inner membrane</location>
        <topology evidence="1">Multi-pass membrane protein</topology>
    </subcellularLocation>
</comment>
<feature type="transmembrane region" description="Helical" evidence="11">
    <location>
        <begin position="552"/>
        <end position="573"/>
    </location>
</feature>